<dbReference type="InterPro" id="IPR012338">
    <property type="entry name" value="Beta-lactam/transpept-like"/>
</dbReference>
<evidence type="ECO:0000259" key="2">
    <source>
        <dbReference type="Pfam" id="PF00144"/>
    </source>
</evidence>
<dbReference type="Gene3D" id="3.40.710.10">
    <property type="entry name" value="DD-peptidase/beta-lactamase superfamily"/>
    <property type="match status" value="1"/>
</dbReference>
<dbReference type="KEGG" id="phao:HF685_11915"/>
<feature type="transmembrane region" description="Helical" evidence="1">
    <location>
        <begin position="443"/>
        <end position="466"/>
    </location>
</feature>
<keyword evidence="1" id="KW-0472">Membrane</keyword>
<evidence type="ECO:0000313" key="4">
    <source>
        <dbReference type="Proteomes" id="UP000501600"/>
    </source>
</evidence>
<feature type="transmembrane region" description="Helical" evidence="1">
    <location>
        <begin position="372"/>
        <end position="392"/>
    </location>
</feature>
<protein>
    <submittedName>
        <fullName evidence="3">Beta-lactamase family protein</fullName>
    </submittedName>
</protein>
<evidence type="ECO:0000313" key="3">
    <source>
        <dbReference type="EMBL" id="QJB69902.1"/>
    </source>
</evidence>
<dbReference type="SUPFAM" id="SSF56601">
    <property type="entry name" value="beta-lactamase/transpeptidase-like"/>
    <property type="match status" value="1"/>
</dbReference>
<feature type="transmembrane region" description="Helical" evidence="1">
    <location>
        <begin position="404"/>
        <end position="423"/>
    </location>
</feature>
<proteinExistence type="predicted"/>
<dbReference type="InterPro" id="IPR001466">
    <property type="entry name" value="Beta-lactam-related"/>
</dbReference>
<dbReference type="InterPro" id="IPR050491">
    <property type="entry name" value="AmpC-like"/>
</dbReference>
<dbReference type="InterPro" id="IPR023650">
    <property type="entry name" value="Beta-lactam_class-A_AS"/>
</dbReference>
<keyword evidence="1" id="KW-0812">Transmembrane</keyword>
<name>A0A6H2DMK2_9SPHN</name>
<dbReference type="EMBL" id="CP051217">
    <property type="protein sequence ID" value="QJB69902.1"/>
    <property type="molecule type" value="Genomic_DNA"/>
</dbReference>
<gene>
    <name evidence="3" type="ORF">HF685_11915</name>
</gene>
<dbReference type="Proteomes" id="UP000501600">
    <property type="component" value="Chromosome"/>
</dbReference>
<sequence length="520" mass="57195">MLVPQSNAIASSEDETVEREKIQWIERWIEDGMKSTALPGMSVVIVENGLVVYNKGFGVKNRKGDPVSTSTAFPLASVSKTMTAMLILQTSSEGLIRLDDRVVDYLPDFRTRNVDLSDQITIRHLLNQTSGFSGYVGNLHQDDTARRTDALQIAMARLRDVTLERAPGSKFEYSNVNFDILGLVLETIRNSQFEEIAKQGIFAPLGMNDSFILAPEGPVQDVSERFRYWGRWPAYYDRRLGRGLVASGAAFSSSDDMGKYLIELTNDNPKIFPVAQREDMLTAHGGASGIVYAKGWFIDNSGADTLAYHDGSLAGATSLIGFVPERRIGFAILANSSIGLLSGDTRGIEAGIVDILLDRPLREIGSPPLYQFIFWGLVVLLLALVTWLILFVRAWLGGRLKATTLMLLGPAFLLTVLVPALLYSAPLAFGSSLPSLAEFLPDIALFISLGAAVAALLAALRIAVWLKQRLAEKGERKWGHDRPRSVLLGFCQQLDSKAAQGSLWKRHDPIRLFNVLFGPH</sequence>
<dbReference type="PANTHER" id="PTHR46825:SF9">
    <property type="entry name" value="BETA-LACTAMASE-RELATED DOMAIN-CONTAINING PROTEIN"/>
    <property type="match status" value="1"/>
</dbReference>
<reference evidence="3 4" key="1">
    <citation type="submission" date="2020-04" db="EMBL/GenBank/DDBJ databases">
        <title>Genome sequence for Sphingorhabdus sp. strain M1.</title>
        <authorList>
            <person name="Park S.-J."/>
        </authorList>
    </citation>
    <scope>NUCLEOTIDE SEQUENCE [LARGE SCALE GENOMIC DNA]</scope>
    <source>
        <strain evidence="3 4">JK6</strain>
    </source>
</reference>
<keyword evidence="1" id="KW-1133">Transmembrane helix</keyword>
<dbReference type="AlphaFoldDB" id="A0A6H2DMK2"/>
<dbReference type="PROSITE" id="PS00146">
    <property type="entry name" value="BETA_LACTAMASE_A"/>
    <property type="match status" value="1"/>
</dbReference>
<dbReference type="PANTHER" id="PTHR46825">
    <property type="entry name" value="D-ALANYL-D-ALANINE-CARBOXYPEPTIDASE/ENDOPEPTIDASE AMPH"/>
    <property type="match status" value="1"/>
</dbReference>
<keyword evidence="4" id="KW-1185">Reference proteome</keyword>
<dbReference type="Pfam" id="PF00144">
    <property type="entry name" value="Beta-lactamase"/>
    <property type="match status" value="1"/>
</dbReference>
<accession>A0A6H2DMK2</accession>
<evidence type="ECO:0000256" key="1">
    <source>
        <dbReference type="SAM" id="Phobius"/>
    </source>
</evidence>
<feature type="domain" description="Beta-lactamase-related" evidence="2">
    <location>
        <begin position="25"/>
        <end position="337"/>
    </location>
</feature>
<organism evidence="3 4">
    <name type="scientific">Parasphingorhabdus halotolerans</name>
    <dbReference type="NCBI Taxonomy" id="2725558"/>
    <lineage>
        <taxon>Bacteria</taxon>
        <taxon>Pseudomonadati</taxon>
        <taxon>Pseudomonadota</taxon>
        <taxon>Alphaproteobacteria</taxon>
        <taxon>Sphingomonadales</taxon>
        <taxon>Sphingomonadaceae</taxon>
        <taxon>Parasphingorhabdus</taxon>
    </lineage>
</organism>